<proteinExistence type="predicted"/>
<comment type="caution">
    <text evidence="2">The sequence shown here is derived from an EMBL/GenBank/DDBJ whole genome shotgun (WGS) entry which is preliminary data.</text>
</comment>
<reference evidence="2 3" key="1">
    <citation type="submission" date="2017-12" db="EMBL/GenBank/DDBJ databases">
        <title>Hemimetabolous genomes reveal molecular basis of termite eusociality.</title>
        <authorList>
            <person name="Harrison M.C."/>
            <person name="Jongepier E."/>
            <person name="Robertson H.M."/>
            <person name="Arning N."/>
            <person name="Bitard-Feildel T."/>
            <person name="Chao H."/>
            <person name="Childers C.P."/>
            <person name="Dinh H."/>
            <person name="Doddapaneni H."/>
            <person name="Dugan S."/>
            <person name="Gowin J."/>
            <person name="Greiner C."/>
            <person name="Han Y."/>
            <person name="Hu H."/>
            <person name="Hughes D.S.T."/>
            <person name="Huylmans A.-K."/>
            <person name="Kemena C."/>
            <person name="Kremer L.P.M."/>
            <person name="Lee S.L."/>
            <person name="Lopez-Ezquerra A."/>
            <person name="Mallet L."/>
            <person name="Monroy-Kuhn J.M."/>
            <person name="Moser A."/>
            <person name="Murali S.C."/>
            <person name="Muzny D.M."/>
            <person name="Otani S."/>
            <person name="Piulachs M.-D."/>
            <person name="Poelchau M."/>
            <person name="Qu J."/>
            <person name="Schaub F."/>
            <person name="Wada-Katsumata A."/>
            <person name="Worley K.C."/>
            <person name="Xie Q."/>
            <person name="Ylla G."/>
            <person name="Poulsen M."/>
            <person name="Gibbs R.A."/>
            <person name="Schal C."/>
            <person name="Richards S."/>
            <person name="Belles X."/>
            <person name="Korb J."/>
            <person name="Bornberg-Bauer E."/>
        </authorList>
    </citation>
    <scope>NUCLEOTIDE SEQUENCE [LARGE SCALE GENOMIC DNA]</scope>
    <source>
        <tissue evidence="2">Whole body</tissue>
    </source>
</reference>
<feature type="compositionally biased region" description="Basic and acidic residues" evidence="1">
    <location>
        <begin position="18"/>
        <end position="30"/>
    </location>
</feature>
<protein>
    <submittedName>
        <fullName evidence="2">Uncharacterized protein</fullName>
    </submittedName>
</protein>
<gene>
    <name evidence="2" type="ORF">B7P43_G05520</name>
</gene>
<name>A0A2J7RN18_9NEOP</name>
<sequence length="74" mass="8480">MSRAELSRSGLGATQQKAQKEHLQEISDPRKLWAAERSNYSHKEDYMLCRTQALQSNGSVVLGTPKERMLGRRY</sequence>
<dbReference type="AlphaFoldDB" id="A0A2J7RN18"/>
<keyword evidence="3" id="KW-1185">Reference proteome</keyword>
<evidence type="ECO:0000313" key="2">
    <source>
        <dbReference type="EMBL" id="PNF42227.1"/>
    </source>
</evidence>
<dbReference type="EMBL" id="NEVH01002545">
    <property type="protein sequence ID" value="PNF42227.1"/>
    <property type="molecule type" value="Genomic_DNA"/>
</dbReference>
<dbReference type="Proteomes" id="UP000235965">
    <property type="component" value="Unassembled WGS sequence"/>
</dbReference>
<organism evidence="2 3">
    <name type="scientific">Cryptotermes secundus</name>
    <dbReference type="NCBI Taxonomy" id="105785"/>
    <lineage>
        <taxon>Eukaryota</taxon>
        <taxon>Metazoa</taxon>
        <taxon>Ecdysozoa</taxon>
        <taxon>Arthropoda</taxon>
        <taxon>Hexapoda</taxon>
        <taxon>Insecta</taxon>
        <taxon>Pterygota</taxon>
        <taxon>Neoptera</taxon>
        <taxon>Polyneoptera</taxon>
        <taxon>Dictyoptera</taxon>
        <taxon>Blattodea</taxon>
        <taxon>Blattoidea</taxon>
        <taxon>Termitoidae</taxon>
        <taxon>Kalotermitidae</taxon>
        <taxon>Cryptotermitinae</taxon>
        <taxon>Cryptotermes</taxon>
    </lineage>
</organism>
<evidence type="ECO:0000313" key="3">
    <source>
        <dbReference type="Proteomes" id="UP000235965"/>
    </source>
</evidence>
<evidence type="ECO:0000256" key="1">
    <source>
        <dbReference type="SAM" id="MobiDB-lite"/>
    </source>
</evidence>
<feature type="region of interest" description="Disordered" evidence="1">
    <location>
        <begin position="1"/>
        <end position="30"/>
    </location>
</feature>
<accession>A0A2J7RN18</accession>
<dbReference type="InParanoid" id="A0A2J7RN18"/>